<dbReference type="GO" id="GO:0006352">
    <property type="term" value="P:DNA-templated transcription initiation"/>
    <property type="evidence" value="ECO:0007669"/>
    <property type="project" value="InterPro"/>
</dbReference>
<dbReference type="PATRIC" id="fig|1341157.4.peg.625"/>
<dbReference type="EMBL" id="ATAX01000009">
    <property type="protein sequence ID" value="EWM54746.1"/>
    <property type="molecule type" value="Genomic_DNA"/>
</dbReference>
<sequence>MAKRVTYSDKANGETDKRIMRLLGHNDMDERTAMLRRVMLKVINNELTPRQKEIIMLYYFQDMTLTDIGDRLGISPQAASAAMSRAKLRLFRILQYYV</sequence>
<evidence type="ECO:0000313" key="2">
    <source>
        <dbReference type="EMBL" id="EWM54746.1"/>
    </source>
</evidence>
<dbReference type="InterPro" id="IPR014284">
    <property type="entry name" value="RNA_pol_sigma-70_dom"/>
</dbReference>
<dbReference type="AlphaFoldDB" id="W7UHS8"/>
<name>W7UHS8_RUMFL</name>
<comment type="caution">
    <text evidence="2">The sequence shown here is derived from an EMBL/GenBank/DDBJ whole genome shotgun (WGS) entry which is preliminary data.</text>
</comment>
<dbReference type="RefSeq" id="WP_019679095.1">
    <property type="nucleotide sequence ID" value="NZ_ATAX01000009.1"/>
</dbReference>
<reference evidence="2 3" key="1">
    <citation type="journal article" date="2014" name="PLoS ONE">
        <title>Rumen cellulosomics: divergent fiber-degrading strategies revealed by comparative genome-wide analysis of six ruminococcal strains.</title>
        <authorList>
            <person name="Dassa B."/>
            <person name="Borovok I."/>
            <person name="Ruimy-Israeli V."/>
            <person name="Lamed R."/>
            <person name="Flint H.J."/>
            <person name="Duncan S.H."/>
            <person name="Henrissat B."/>
            <person name="Coutinho P."/>
            <person name="Morrison M."/>
            <person name="Mosoni P."/>
            <person name="Yeoman C.J."/>
            <person name="White B.A."/>
            <person name="Bayer E.A."/>
        </authorList>
    </citation>
    <scope>NUCLEOTIDE SEQUENCE [LARGE SCALE GENOMIC DNA]</scope>
    <source>
        <strain evidence="2 3">007c</strain>
    </source>
</reference>
<dbReference type="Proteomes" id="UP000019365">
    <property type="component" value="Unassembled WGS sequence"/>
</dbReference>
<evidence type="ECO:0000259" key="1">
    <source>
        <dbReference type="Pfam" id="PF04545"/>
    </source>
</evidence>
<dbReference type="InterPro" id="IPR013324">
    <property type="entry name" value="RNA_pol_sigma_r3/r4-like"/>
</dbReference>
<dbReference type="OrthoDB" id="1822974at2"/>
<gene>
    <name evidence="2" type="ORF">RF007C_02390</name>
</gene>
<dbReference type="SUPFAM" id="SSF88659">
    <property type="entry name" value="Sigma3 and sigma4 domains of RNA polymerase sigma factors"/>
    <property type="match status" value="1"/>
</dbReference>
<organism evidence="2 3">
    <name type="scientific">Ruminococcus flavefaciens 007c</name>
    <dbReference type="NCBI Taxonomy" id="1341157"/>
    <lineage>
        <taxon>Bacteria</taxon>
        <taxon>Bacillati</taxon>
        <taxon>Bacillota</taxon>
        <taxon>Clostridia</taxon>
        <taxon>Eubacteriales</taxon>
        <taxon>Oscillospiraceae</taxon>
        <taxon>Ruminococcus</taxon>
    </lineage>
</organism>
<dbReference type="GO" id="GO:0003700">
    <property type="term" value="F:DNA-binding transcription factor activity"/>
    <property type="evidence" value="ECO:0007669"/>
    <property type="project" value="InterPro"/>
</dbReference>
<dbReference type="Gene3D" id="1.10.10.10">
    <property type="entry name" value="Winged helix-like DNA-binding domain superfamily/Winged helix DNA-binding domain"/>
    <property type="match status" value="1"/>
</dbReference>
<feature type="domain" description="RNA polymerase sigma-70 region 4" evidence="1">
    <location>
        <begin position="46"/>
        <end position="90"/>
    </location>
</feature>
<proteinExistence type="predicted"/>
<dbReference type="Pfam" id="PF04545">
    <property type="entry name" value="Sigma70_r4"/>
    <property type="match status" value="1"/>
</dbReference>
<dbReference type="CDD" id="cd06171">
    <property type="entry name" value="Sigma70_r4"/>
    <property type="match status" value="1"/>
</dbReference>
<dbReference type="NCBIfam" id="TIGR02937">
    <property type="entry name" value="sigma70-ECF"/>
    <property type="match status" value="1"/>
</dbReference>
<dbReference type="InterPro" id="IPR007630">
    <property type="entry name" value="RNA_pol_sigma70_r4"/>
</dbReference>
<accession>W7UHS8</accession>
<evidence type="ECO:0000313" key="3">
    <source>
        <dbReference type="Proteomes" id="UP000019365"/>
    </source>
</evidence>
<protein>
    <recommendedName>
        <fullName evidence="1">RNA polymerase sigma-70 region 4 domain-containing protein</fullName>
    </recommendedName>
</protein>
<keyword evidence="3" id="KW-1185">Reference proteome</keyword>
<dbReference type="InterPro" id="IPR036388">
    <property type="entry name" value="WH-like_DNA-bd_sf"/>
</dbReference>